<dbReference type="AlphaFoldDB" id="A0A2P2PU55"/>
<sequence>MCFVSNMHGMGFELYCRGFLRSNPGVHKCFKTYKKNCNL</sequence>
<name>A0A2P2PU55_RHIMU</name>
<evidence type="ECO:0000313" key="1">
    <source>
        <dbReference type="EMBL" id="MBX58286.1"/>
    </source>
</evidence>
<accession>A0A2P2PU55</accession>
<dbReference type="EMBL" id="GGEC01077802">
    <property type="protein sequence ID" value="MBX58286.1"/>
    <property type="molecule type" value="Transcribed_RNA"/>
</dbReference>
<reference evidence="1" key="1">
    <citation type="submission" date="2018-02" db="EMBL/GenBank/DDBJ databases">
        <title>Rhizophora mucronata_Transcriptome.</title>
        <authorList>
            <person name="Meera S.P."/>
            <person name="Sreeshan A."/>
            <person name="Augustine A."/>
        </authorList>
    </citation>
    <scope>NUCLEOTIDE SEQUENCE</scope>
    <source>
        <tissue evidence="1">Leaf</tissue>
    </source>
</reference>
<proteinExistence type="predicted"/>
<organism evidence="1">
    <name type="scientific">Rhizophora mucronata</name>
    <name type="common">Asiatic mangrove</name>
    <dbReference type="NCBI Taxonomy" id="61149"/>
    <lineage>
        <taxon>Eukaryota</taxon>
        <taxon>Viridiplantae</taxon>
        <taxon>Streptophyta</taxon>
        <taxon>Embryophyta</taxon>
        <taxon>Tracheophyta</taxon>
        <taxon>Spermatophyta</taxon>
        <taxon>Magnoliopsida</taxon>
        <taxon>eudicotyledons</taxon>
        <taxon>Gunneridae</taxon>
        <taxon>Pentapetalae</taxon>
        <taxon>rosids</taxon>
        <taxon>fabids</taxon>
        <taxon>Malpighiales</taxon>
        <taxon>Rhizophoraceae</taxon>
        <taxon>Rhizophora</taxon>
    </lineage>
</organism>
<protein>
    <submittedName>
        <fullName evidence="1">Uncharacterized protein</fullName>
    </submittedName>
</protein>